<name>A0AAJ8E4N0_ASPNG</name>
<evidence type="ECO:0000313" key="1">
    <source>
        <dbReference type="RefSeq" id="XP_059606591.1"/>
    </source>
</evidence>
<accession>A0AAJ8E4N0</accession>
<sequence length="95" mass="10713">MKRFCPIPRVDAQSNTSDVLSMHYLASARGNKQLSDGESSRPSRLIRDQASVWPEPRNGMYYTNCPFWGPFSASIYLRPLDKEASPVGPIIVLNR</sequence>
<reference evidence="1" key="1">
    <citation type="submission" date="2025-02" db="EMBL/GenBank/DDBJ databases">
        <authorList>
            <consortium name="NCBI Genome Project"/>
        </authorList>
    </citation>
    <scope>NUCLEOTIDE SEQUENCE</scope>
</reference>
<dbReference type="VEuPathDB" id="FungiDB:An18g05200"/>
<reference evidence="1" key="2">
    <citation type="submission" date="2025-08" db="UniProtKB">
        <authorList>
            <consortium name="RefSeq"/>
        </authorList>
    </citation>
    <scope>IDENTIFICATION</scope>
</reference>
<protein>
    <submittedName>
        <fullName evidence="1">Uncharacterized protein</fullName>
    </submittedName>
</protein>
<organism evidence="1">
    <name type="scientific">Aspergillus niger</name>
    <dbReference type="NCBI Taxonomy" id="5061"/>
    <lineage>
        <taxon>Eukaryota</taxon>
        <taxon>Fungi</taxon>
        <taxon>Dikarya</taxon>
        <taxon>Ascomycota</taxon>
        <taxon>Pezizomycotina</taxon>
        <taxon>Eurotiomycetes</taxon>
        <taxon>Eurotiomycetidae</taxon>
        <taxon>Eurotiales</taxon>
        <taxon>Aspergillaceae</taxon>
        <taxon>Aspergillus</taxon>
        <taxon>Aspergillus subgen. Circumdati</taxon>
    </lineage>
</organism>
<dbReference type="KEGG" id="ang:An18g05200"/>
<dbReference type="RefSeq" id="XP_059606591.1">
    <property type="nucleotide sequence ID" value="XM_059745815.1"/>
</dbReference>
<proteinExistence type="predicted"/>
<gene>
    <name evidence="1" type="ORF">An18g05200</name>
</gene>
<dbReference type="AlphaFoldDB" id="A0AAJ8E4N0"/>
<dbReference type="GeneID" id="84593731"/>